<sequence length="309" mass="34449">MPVSLQALSDFFKNIPSVPVQKLESELLNEKGIELYVRREDLLHPEVSGNKCRKLKYNLLAAAEQNFDTLLTFGGAFSNHIAAVAAAGKLFGFKTIGLIRGEEHFPLNPTLQKATENGIELHYLDREAYRRKNAMEFQKKLRKQFGEVYIIPEGGTNALALKGCTEIIAEIQQNFDVLCCSAGTGGTAAGLLCGLNNEKSMLVFSALKGDFLKDEIEILTQLCGGKTYRNWTLQTDYHFGGYAKTKPELFAFMQDFELQFQIPLEPVYTGKMFFGLFDLIRKNHFPAGTKILAVHTGGLQGNAGFKQEF</sequence>
<keyword evidence="6" id="KW-1185">Reference proteome</keyword>
<dbReference type="InterPro" id="IPR036052">
    <property type="entry name" value="TrpB-like_PALP_sf"/>
</dbReference>
<dbReference type="PANTHER" id="PTHR43780">
    <property type="entry name" value="1-AMINOCYCLOPROPANE-1-CARBOXYLATE DEAMINASE-RELATED"/>
    <property type="match status" value="1"/>
</dbReference>
<evidence type="ECO:0000256" key="1">
    <source>
        <dbReference type="ARBA" id="ARBA00001933"/>
    </source>
</evidence>
<evidence type="ECO:0000256" key="2">
    <source>
        <dbReference type="ARBA" id="ARBA00008639"/>
    </source>
</evidence>
<protein>
    <submittedName>
        <fullName evidence="5">1-aminocyclopropane-1-carboxylate deaminase/D-cysteine desulfhydrase</fullName>
    </submittedName>
</protein>
<accession>A0ABW0ECE2</accession>
<comment type="similarity">
    <text evidence="2">Belongs to the ACC deaminase/D-cysteine desulfhydrase family.</text>
</comment>
<gene>
    <name evidence="5" type="ORF">ACFPIB_08535</name>
</gene>
<dbReference type="InterPro" id="IPR027278">
    <property type="entry name" value="ACCD_DCysDesulf"/>
</dbReference>
<feature type="domain" description="Tryptophan synthase beta chain-like PALP" evidence="4">
    <location>
        <begin position="16"/>
        <end position="297"/>
    </location>
</feature>
<reference evidence="6" key="1">
    <citation type="journal article" date="2019" name="Int. J. Syst. Evol. Microbiol.">
        <title>The Global Catalogue of Microorganisms (GCM) 10K type strain sequencing project: providing services to taxonomists for standard genome sequencing and annotation.</title>
        <authorList>
            <consortium name="The Broad Institute Genomics Platform"/>
            <consortium name="The Broad Institute Genome Sequencing Center for Infectious Disease"/>
            <person name="Wu L."/>
            <person name="Ma J."/>
        </authorList>
    </citation>
    <scope>NUCLEOTIDE SEQUENCE [LARGE SCALE GENOMIC DNA]</scope>
    <source>
        <strain evidence="6">KACC 12602</strain>
    </source>
</reference>
<comment type="caution">
    <text evidence="5">The sequence shown here is derived from an EMBL/GenBank/DDBJ whole genome shotgun (WGS) entry which is preliminary data.</text>
</comment>
<evidence type="ECO:0000313" key="5">
    <source>
        <dbReference type="EMBL" id="MFC5270651.1"/>
    </source>
</evidence>
<dbReference type="SUPFAM" id="SSF53686">
    <property type="entry name" value="Tryptophan synthase beta subunit-like PLP-dependent enzymes"/>
    <property type="match status" value="1"/>
</dbReference>
<dbReference type="InterPro" id="IPR001926">
    <property type="entry name" value="TrpB-like_PALP"/>
</dbReference>
<keyword evidence="3" id="KW-0663">Pyridoxal phosphate</keyword>
<name>A0ABW0ECE2_9BACT</name>
<dbReference type="RefSeq" id="WP_378017017.1">
    <property type="nucleotide sequence ID" value="NZ_JBHSKT010000004.1"/>
</dbReference>
<comment type="cofactor">
    <cofactor evidence="1">
        <name>pyridoxal 5'-phosphate</name>
        <dbReference type="ChEBI" id="CHEBI:597326"/>
    </cofactor>
</comment>
<proteinExistence type="inferred from homology"/>
<dbReference type="Proteomes" id="UP001596161">
    <property type="component" value="Unassembled WGS sequence"/>
</dbReference>
<evidence type="ECO:0000259" key="4">
    <source>
        <dbReference type="Pfam" id="PF00291"/>
    </source>
</evidence>
<dbReference type="PIRSF" id="PIRSF006278">
    <property type="entry name" value="ACCD_DCysDesulf"/>
    <property type="match status" value="1"/>
</dbReference>
<dbReference type="PANTHER" id="PTHR43780:SF2">
    <property type="entry name" value="1-AMINOCYCLOPROPANE-1-CARBOXYLATE DEAMINASE-RELATED"/>
    <property type="match status" value="1"/>
</dbReference>
<dbReference type="Pfam" id="PF00291">
    <property type="entry name" value="PALP"/>
    <property type="match status" value="1"/>
</dbReference>
<evidence type="ECO:0000256" key="3">
    <source>
        <dbReference type="ARBA" id="ARBA00022898"/>
    </source>
</evidence>
<dbReference type="EMBL" id="JBHSKT010000004">
    <property type="protein sequence ID" value="MFC5270651.1"/>
    <property type="molecule type" value="Genomic_DNA"/>
</dbReference>
<organism evidence="5 6">
    <name type="scientific">Adhaeribacter terreus</name>
    <dbReference type="NCBI Taxonomy" id="529703"/>
    <lineage>
        <taxon>Bacteria</taxon>
        <taxon>Pseudomonadati</taxon>
        <taxon>Bacteroidota</taxon>
        <taxon>Cytophagia</taxon>
        <taxon>Cytophagales</taxon>
        <taxon>Hymenobacteraceae</taxon>
        <taxon>Adhaeribacter</taxon>
    </lineage>
</organism>
<evidence type="ECO:0000313" key="6">
    <source>
        <dbReference type="Proteomes" id="UP001596161"/>
    </source>
</evidence>
<dbReference type="Gene3D" id="3.40.50.1100">
    <property type="match status" value="2"/>
</dbReference>